<accession>R4V2G6</accession>
<protein>
    <submittedName>
        <fullName evidence="1">Uncharacterized protein</fullName>
    </submittedName>
</protein>
<sequence>MSICGTTCANKCTKYRFTDVCVRSHAKQSSEFLGSNIQESNKSSCENCDKLKREHKKIMCELKSAQLIIQILRAEAYANIACDYDT</sequence>
<dbReference type="EMBL" id="KC741093">
    <property type="protein sequence ID" value="AGM32917.1"/>
    <property type="molecule type" value="mRNA"/>
</dbReference>
<reference evidence="1" key="1">
    <citation type="submission" date="2013-03" db="EMBL/GenBank/DDBJ databases">
        <title>Immune-Related transcriptome of Coptotermes formosanus Shiraki workers: the defense mechanism.</title>
        <authorList>
            <person name="Hussain A."/>
            <person name="Li Y.F."/>
            <person name="Wen S.Y."/>
        </authorList>
    </citation>
    <scope>NUCLEOTIDE SEQUENCE</scope>
</reference>
<name>R4V2G6_COPFO</name>
<dbReference type="AlphaFoldDB" id="R4V2G6"/>
<organism evidence="1">
    <name type="scientific">Coptotermes formosanus</name>
    <name type="common">Formosan subterranean termite</name>
    <dbReference type="NCBI Taxonomy" id="36987"/>
    <lineage>
        <taxon>Eukaryota</taxon>
        <taxon>Metazoa</taxon>
        <taxon>Ecdysozoa</taxon>
        <taxon>Arthropoda</taxon>
        <taxon>Hexapoda</taxon>
        <taxon>Insecta</taxon>
        <taxon>Pterygota</taxon>
        <taxon>Neoptera</taxon>
        <taxon>Polyneoptera</taxon>
        <taxon>Dictyoptera</taxon>
        <taxon>Blattodea</taxon>
        <taxon>Blattoidea</taxon>
        <taxon>Termitoidae</taxon>
        <taxon>Rhinotermitidae</taxon>
        <taxon>Coptotermes</taxon>
    </lineage>
</organism>
<proteinExistence type="evidence at transcript level"/>
<evidence type="ECO:0000313" key="1">
    <source>
        <dbReference type="EMBL" id="AGM32917.1"/>
    </source>
</evidence>